<evidence type="ECO:0000313" key="4">
    <source>
        <dbReference type="EMBL" id="GJN43549.1"/>
    </source>
</evidence>
<accession>A0AAV5GAA7</accession>
<evidence type="ECO:0000313" key="5">
    <source>
        <dbReference type="Proteomes" id="UP001054925"/>
    </source>
</evidence>
<proteinExistence type="predicted"/>
<feature type="compositionally biased region" description="Polar residues" evidence="1">
    <location>
        <begin position="70"/>
        <end position="97"/>
    </location>
</feature>
<sequence length="194" mass="21901">MSTPQPDSNPYSEHADVRVGDKERGHVLELLSAHFADGYIDVHEFDERTGHAAIARTRGELDALLKDLPSGNSSAPSPNLDPNAQAQPSPHTPAAQSSDRELEELLSRGKKVQRLDTVIWTVAMVLFFVFMFAVNWSFFWIFPPIAVVGSIAVRSLYKLDDDEEEIFNEIAEKEQSDRAKRLRQAADRRRELEQ</sequence>
<evidence type="ECO:0000259" key="3">
    <source>
        <dbReference type="Pfam" id="PF08044"/>
    </source>
</evidence>
<reference evidence="4" key="1">
    <citation type="submission" date="2021-12" db="EMBL/GenBank/DDBJ databases">
        <title>Draft genome sequence of Corynebacterium ammoniagenes strain T-723.</title>
        <authorList>
            <person name="Matsuzawa M."/>
            <person name="Hiratani M."/>
            <person name="Abe I."/>
            <person name="Tsuji Y."/>
            <person name="Nakamura J."/>
        </authorList>
    </citation>
    <scope>NUCLEOTIDE SEQUENCE</scope>
    <source>
        <strain evidence="4">T-723</strain>
    </source>
</reference>
<organism evidence="4 5">
    <name type="scientific">Corynebacterium ammoniagenes</name>
    <name type="common">Brevibacterium ammoniagenes</name>
    <dbReference type="NCBI Taxonomy" id="1697"/>
    <lineage>
        <taxon>Bacteria</taxon>
        <taxon>Bacillati</taxon>
        <taxon>Actinomycetota</taxon>
        <taxon>Actinomycetes</taxon>
        <taxon>Mycobacteriales</taxon>
        <taxon>Corynebacteriaceae</taxon>
        <taxon>Corynebacterium</taxon>
    </lineage>
</organism>
<dbReference type="EMBL" id="BQKK01000005">
    <property type="protein sequence ID" value="GJN43549.1"/>
    <property type="molecule type" value="Genomic_DNA"/>
</dbReference>
<name>A0AAV5GAA7_CORAM</name>
<gene>
    <name evidence="4" type="ORF">CAT723_20280</name>
</gene>
<evidence type="ECO:0000256" key="2">
    <source>
        <dbReference type="SAM" id="Phobius"/>
    </source>
</evidence>
<feature type="domain" description="DUF1707" evidence="3">
    <location>
        <begin position="17"/>
        <end position="69"/>
    </location>
</feature>
<dbReference type="AlphaFoldDB" id="A0AAV5GAA7"/>
<keyword evidence="2" id="KW-0472">Membrane</keyword>
<feature type="transmembrane region" description="Helical" evidence="2">
    <location>
        <begin position="117"/>
        <end position="134"/>
    </location>
</feature>
<comment type="caution">
    <text evidence="4">The sequence shown here is derived from an EMBL/GenBank/DDBJ whole genome shotgun (WGS) entry which is preliminary data.</text>
</comment>
<keyword evidence="2" id="KW-1133">Transmembrane helix</keyword>
<protein>
    <submittedName>
        <fullName evidence="4">Membrane protein</fullName>
    </submittedName>
</protein>
<dbReference type="RefSeq" id="WP_236163955.1">
    <property type="nucleotide sequence ID" value="NZ_BQKK01000005.1"/>
</dbReference>
<dbReference type="InterPro" id="IPR012551">
    <property type="entry name" value="DUF1707_SHOCT-like"/>
</dbReference>
<feature type="region of interest" description="Disordered" evidence="1">
    <location>
        <begin position="66"/>
        <end position="101"/>
    </location>
</feature>
<evidence type="ECO:0000256" key="1">
    <source>
        <dbReference type="SAM" id="MobiDB-lite"/>
    </source>
</evidence>
<feature type="compositionally biased region" description="Polar residues" evidence="1">
    <location>
        <begin position="1"/>
        <end position="11"/>
    </location>
</feature>
<dbReference type="Pfam" id="PF08044">
    <property type="entry name" value="DUF1707"/>
    <property type="match status" value="1"/>
</dbReference>
<feature type="region of interest" description="Disordered" evidence="1">
    <location>
        <begin position="1"/>
        <end position="20"/>
    </location>
</feature>
<dbReference type="Proteomes" id="UP001054925">
    <property type="component" value="Unassembled WGS sequence"/>
</dbReference>
<keyword evidence="2" id="KW-0812">Transmembrane</keyword>